<evidence type="ECO:0000256" key="2">
    <source>
        <dbReference type="ARBA" id="ARBA00022475"/>
    </source>
</evidence>
<feature type="transmembrane region" description="Helical" evidence="6">
    <location>
        <begin position="96"/>
        <end position="113"/>
    </location>
</feature>
<keyword evidence="5 6" id="KW-0472">Membrane</keyword>
<dbReference type="InterPro" id="IPR021062">
    <property type="entry name" value="ArAE_1_C"/>
</dbReference>
<sequence>MKEIVFRAVKITLATILAILLAQSFQLQNPMTAGVIAILNVIDTRIATFQTVQARLLSTALAFLLAYIFFILLGFNLLAFSLYLICYILLAFMTHLEMGIAPCTVLVTHFYLAKSVSWQWQMNGLLLMVIGGGMAILVASWVPSYVDQIKNEIKNFENQMKNFLWHLAQVIEDHPEGINQDEKERFFLSFQMMNDRLEILRKLAIKEYDNQIYIKNDYFIQYYEMRKRQMHQLVNMVHNLSHLQLSTHANQKLAMLLSTTATQFDEKNTGKELLKILGYLDQDFKRSPLPKSREEFESRAILYQMLRSFESFLEIKHTFYQTHQEDVHNY</sequence>
<evidence type="ECO:0000259" key="7">
    <source>
        <dbReference type="Pfam" id="PF11728"/>
    </source>
</evidence>
<feature type="domain" description="Putative aromatic acid exporter C-terminal" evidence="7">
    <location>
        <begin position="148"/>
        <end position="317"/>
    </location>
</feature>
<name>A0ABS0LUR0_9LACT</name>
<evidence type="ECO:0000256" key="1">
    <source>
        <dbReference type="ARBA" id="ARBA00004651"/>
    </source>
</evidence>
<evidence type="ECO:0000256" key="4">
    <source>
        <dbReference type="ARBA" id="ARBA00022989"/>
    </source>
</evidence>
<gene>
    <name evidence="8" type="ORF">HZY91_09520</name>
</gene>
<evidence type="ECO:0000256" key="5">
    <source>
        <dbReference type="ARBA" id="ARBA00023136"/>
    </source>
</evidence>
<accession>A0ABS0LUR0</accession>
<protein>
    <submittedName>
        <fullName evidence="8">Aromatic acid exporter family protein</fullName>
    </submittedName>
</protein>
<dbReference type="PANTHER" id="PTHR40064">
    <property type="entry name" value="MEMBRANE PROTEIN-RELATED"/>
    <property type="match status" value="1"/>
</dbReference>
<dbReference type="Proteomes" id="UP000721415">
    <property type="component" value="Unassembled WGS sequence"/>
</dbReference>
<evidence type="ECO:0000256" key="3">
    <source>
        <dbReference type="ARBA" id="ARBA00022692"/>
    </source>
</evidence>
<dbReference type="PANTHER" id="PTHR40064:SF1">
    <property type="entry name" value="MEMBRANE PROTEIN"/>
    <property type="match status" value="1"/>
</dbReference>
<keyword evidence="3 6" id="KW-0812">Transmembrane</keyword>
<dbReference type="InterPro" id="IPR038323">
    <property type="entry name" value="ArAE_1_C_sf"/>
</dbReference>
<keyword evidence="2" id="KW-1003">Cell membrane</keyword>
<evidence type="ECO:0000256" key="6">
    <source>
        <dbReference type="SAM" id="Phobius"/>
    </source>
</evidence>
<evidence type="ECO:0000313" key="9">
    <source>
        <dbReference type="Proteomes" id="UP000721415"/>
    </source>
</evidence>
<dbReference type="InterPro" id="IPR052984">
    <property type="entry name" value="UPF0421"/>
</dbReference>
<feature type="transmembrane region" description="Helical" evidence="6">
    <location>
        <begin position="125"/>
        <end position="146"/>
    </location>
</feature>
<comment type="caution">
    <text evidence="8">The sequence shown here is derived from an EMBL/GenBank/DDBJ whole genome shotgun (WGS) entry which is preliminary data.</text>
</comment>
<dbReference type="EMBL" id="JACBXQ010000006">
    <property type="protein sequence ID" value="MBG9987106.1"/>
    <property type="molecule type" value="Genomic_DNA"/>
</dbReference>
<reference evidence="8 9" key="1">
    <citation type="submission" date="2020-07" db="EMBL/GenBank/DDBJ databases">
        <title>Facklamia lactis sp. nov., isolated from raw milk.</title>
        <authorList>
            <person name="Doll E.V."/>
            <person name="Huptas C."/>
            <person name="Staib L."/>
            <person name="Wenning M."/>
            <person name="Scherer S."/>
        </authorList>
    </citation>
    <scope>NUCLEOTIDE SEQUENCE [LARGE SCALE GENOMIC DNA]</scope>
    <source>
        <strain evidence="8 9">DSM 111018</strain>
    </source>
</reference>
<dbReference type="Pfam" id="PF11728">
    <property type="entry name" value="ArAE_1_C"/>
    <property type="match status" value="1"/>
</dbReference>
<dbReference type="RefSeq" id="WP_197116028.1">
    <property type="nucleotide sequence ID" value="NZ_JACBXQ010000006.1"/>
</dbReference>
<proteinExistence type="predicted"/>
<keyword evidence="9" id="KW-1185">Reference proteome</keyword>
<dbReference type="Gene3D" id="1.20.120.940">
    <property type="entry name" value="Putative aromatic acid exporter, C-terminal domain"/>
    <property type="match status" value="1"/>
</dbReference>
<keyword evidence="4 6" id="KW-1133">Transmembrane helix</keyword>
<evidence type="ECO:0000313" key="8">
    <source>
        <dbReference type="EMBL" id="MBG9987106.1"/>
    </source>
</evidence>
<dbReference type="InterPro" id="IPR010343">
    <property type="entry name" value="ArAE_1"/>
</dbReference>
<organism evidence="8 9">
    <name type="scientific">Facklamia lactis</name>
    <dbReference type="NCBI Taxonomy" id="2749967"/>
    <lineage>
        <taxon>Bacteria</taxon>
        <taxon>Bacillati</taxon>
        <taxon>Bacillota</taxon>
        <taxon>Bacilli</taxon>
        <taxon>Lactobacillales</taxon>
        <taxon>Aerococcaceae</taxon>
        <taxon>Facklamia</taxon>
    </lineage>
</organism>
<comment type="subcellular location">
    <subcellularLocation>
        <location evidence="1">Cell membrane</location>
        <topology evidence="1">Multi-pass membrane protein</topology>
    </subcellularLocation>
</comment>
<feature type="transmembrane region" description="Helical" evidence="6">
    <location>
        <begin position="64"/>
        <end position="90"/>
    </location>
</feature>
<dbReference type="Pfam" id="PF06081">
    <property type="entry name" value="ArAE_1"/>
    <property type="match status" value="1"/>
</dbReference>